<dbReference type="SUPFAM" id="SSF50685">
    <property type="entry name" value="Barwin-like endoglucanases"/>
    <property type="match status" value="1"/>
</dbReference>
<evidence type="ECO:0000313" key="4">
    <source>
        <dbReference type="EMBL" id="WFC93864.1"/>
    </source>
</evidence>
<dbReference type="InterPro" id="IPR009009">
    <property type="entry name" value="RlpA-like_DPBB"/>
</dbReference>
<evidence type="ECO:0000313" key="5">
    <source>
        <dbReference type="Proteomes" id="UP001216638"/>
    </source>
</evidence>
<protein>
    <recommendedName>
        <fullName evidence="3">RlpA-like protein double-psi beta-barrel domain-containing protein</fullName>
    </recommendedName>
</protein>
<keyword evidence="5" id="KW-1185">Reference proteome</keyword>
<dbReference type="PANTHER" id="PTHR31836:SF27">
    <property type="entry name" value="RLPA-LIKE PROTEIN DOUBLE-PSI BETA-BARREL DOMAIN-CONTAINING PROTEIN"/>
    <property type="match status" value="1"/>
</dbReference>
<reference evidence="4" key="1">
    <citation type="submission" date="2023-03" db="EMBL/GenBank/DDBJ databases">
        <title>Mating type loci evolution in Malassezia.</title>
        <authorList>
            <person name="Coelho M.A."/>
        </authorList>
    </citation>
    <scope>NUCLEOTIDE SEQUENCE</scope>
    <source>
        <strain evidence="4">CBS 14135</strain>
    </source>
</reference>
<dbReference type="Gene3D" id="2.40.40.10">
    <property type="entry name" value="RlpA-like domain"/>
    <property type="match status" value="1"/>
</dbReference>
<feature type="chain" id="PRO_5042204156" description="RlpA-like protein double-psi beta-barrel domain-containing protein" evidence="2">
    <location>
        <begin position="20"/>
        <end position="127"/>
    </location>
</feature>
<dbReference type="Proteomes" id="UP001216638">
    <property type="component" value="Chromosome 1"/>
</dbReference>
<dbReference type="Pfam" id="PF03330">
    <property type="entry name" value="DPBB_1"/>
    <property type="match status" value="1"/>
</dbReference>
<name>A0AAF0DTS1_9BASI</name>
<keyword evidence="1 2" id="KW-0732">Signal</keyword>
<dbReference type="PANTHER" id="PTHR31836">
    <property type="match status" value="1"/>
</dbReference>
<dbReference type="InterPro" id="IPR051477">
    <property type="entry name" value="Expansin_CellWall"/>
</dbReference>
<evidence type="ECO:0000259" key="3">
    <source>
        <dbReference type="Pfam" id="PF03330"/>
    </source>
</evidence>
<gene>
    <name evidence="4" type="ORF">MBRA1_000489</name>
</gene>
<accession>A0AAF0DTS1</accession>
<evidence type="ECO:0000256" key="1">
    <source>
        <dbReference type="ARBA" id="ARBA00022729"/>
    </source>
</evidence>
<proteinExistence type="predicted"/>
<feature type="domain" description="RlpA-like protein double-psi beta-barrel" evidence="3">
    <location>
        <begin position="65"/>
        <end position="118"/>
    </location>
</feature>
<dbReference type="AlphaFoldDB" id="A0AAF0DTS1"/>
<dbReference type="InterPro" id="IPR036908">
    <property type="entry name" value="RlpA-like_sf"/>
</dbReference>
<dbReference type="CDD" id="cd22191">
    <property type="entry name" value="DPBB_RlpA_EXP_N-like"/>
    <property type="match status" value="1"/>
</dbReference>
<organism evidence="4 5">
    <name type="scientific">Malassezia brasiliensis</name>
    <dbReference type="NCBI Taxonomy" id="1821822"/>
    <lineage>
        <taxon>Eukaryota</taxon>
        <taxon>Fungi</taxon>
        <taxon>Dikarya</taxon>
        <taxon>Basidiomycota</taxon>
        <taxon>Ustilaginomycotina</taxon>
        <taxon>Malasseziomycetes</taxon>
        <taxon>Malasseziales</taxon>
        <taxon>Malasseziaceae</taxon>
        <taxon>Malassezia</taxon>
    </lineage>
</organism>
<evidence type="ECO:0000256" key="2">
    <source>
        <dbReference type="SAM" id="SignalP"/>
    </source>
</evidence>
<feature type="signal peptide" evidence="2">
    <location>
        <begin position="1"/>
        <end position="19"/>
    </location>
</feature>
<sequence length="127" mass="13931">MRATLFLTILFALVSVAFAAPAQLQSRGGRNGRVTYYSGYMMSEPACGGATPNDEDFVAAVRADSPFKCGDKVTLMHKGNKVTVKIVDHCDSCTYGEWFDLSKSAFKKLGALELGIIDDIIFWKHDN</sequence>
<dbReference type="EMBL" id="CP119951">
    <property type="protein sequence ID" value="WFC93864.1"/>
    <property type="molecule type" value="Genomic_DNA"/>
</dbReference>